<keyword evidence="3" id="KW-1185">Reference proteome</keyword>
<evidence type="ECO:0000259" key="1">
    <source>
        <dbReference type="Pfam" id="PF13088"/>
    </source>
</evidence>
<organism evidence="2 3">
    <name type="scientific">Sphaerisporangium rhizosphaerae</name>
    <dbReference type="NCBI Taxonomy" id="2269375"/>
    <lineage>
        <taxon>Bacteria</taxon>
        <taxon>Bacillati</taxon>
        <taxon>Actinomycetota</taxon>
        <taxon>Actinomycetes</taxon>
        <taxon>Streptosporangiales</taxon>
        <taxon>Streptosporangiaceae</taxon>
        <taxon>Sphaerisporangium</taxon>
    </lineage>
</organism>
<accession>A0ABW2P8W0</accession>
<protein>
    <submittedName>
        <fullName evidence="2">Sialidase family protein</fullName>
        <ecNumber evidence="2">3.2.1.-</ecNumber>
    </submittedName>
</protein>
<dbReference type="InterPro" id="IPR011040">
    <property type="entry name" value="Sialidase"/>
</dbReference>
<dbReference type="GO" id="GO:0016798">
    <property type="term" value="F:hydrolase activity, acting on glycosyl bonds"/>
    <property type="evidence" value="ECO:0007669"/>
    <property type="project" value="UniProtKB-KW"/>
</dbReference>
<dbReference type="InterPro" id="IPR036278">
    <property type="entry name" value="Sialidase_sf"/>
</dbReference>
<dbReference type="EMBL" id="JBHTCG010000013">
    <property type="protein sequence ID" value="MFC7384665.1"/>
    <property type="molecule type" value="Genomic_DNA"/>
</dbReference>
<dbReference type="Pfam" id="PF13088">
    <property type="entry name" value="BNR_2"/>
    <property type="match status" value="1"/>
</dbReference>
<dbReference type="Proteomes" id="UP001596496">
    <property type="component" value="Unassembled WGS sequence"/>
</dbReference>
<keyword evidence="2" id="KW-0326">Glycosidase</keyword>
<evidence type="ECO:0000313" key="3">
    <source>
        <dbReference type="Proteomes" id="UP001596496"/>
    </source>
</evidence>
<feature type="domain" description="Sialidase" evidence="1">
    <location>
        <begin position="56"/>
        <end position="344"/>
    </location>
</feature>
<name>A0ABW2P8W0_9ACTN</name>
<reference evidence="3" key="1">
    <citation type="journal article" date="2019" name="Int. J. Syst. Evol. Microbiol.">
        <title>The Global Catalogue of Microorganisms (GCM) 10K type strain sequencing project: providing services to taxonomists for standard genome sequencing and annotation.</title>
        <authorList>
            <consortium name="The Broad Institute Genomics Platform"/>
            <consortium name="The Broad Institute Genome Sequencing Center for Infectious Disease"/>
            <person name="Wu L."/>
            <person name="Ma J."/>
        </authorList>
    </citation>
    <scope>NUCLEOTIDE SEQUENCE [LARGE SCALE GENOMIC DNA]</scope>
    <source>
        <strain evidence="3">CECT 7649</strain>
    </source>
</reference>
<gene>
    <name evidence="2" type="ORF">ACFQSB_20805</name>
</gene>
<comment type="caution">
    <text evidence="2">The sequence shown here is derived from an EMBL/GenBank/DDBJ whole genome shotgun (WGS) entry which is preliminary data.</text>
</comment>
<proteinExistence type="predicted"/>
<dbReference type="Gene3D" id="2.120.10.10">
    <property type="match status" value="1"/>
</dbReference>
<dbReference type="SUPFAM" id="SSF50939">
    <property type="entry name" value="Sialidases"/>
    <property type="match status" value="1"/>
</dbReference>
<dbReference type="CDD" id="cd15482">
    <property type="entry name" value="Sialidase_non-viral"/>
    <property type="match status" value="1"/>
</dbReference>
<evidence type="ECO:0000313" key="2">
    <source>
        <dbReference type="EMBL" id="MFC7384665.1"/>
    </source>
</evidence>
<dbReference type="EC" id="3.2.1.-" evidence="2"/>
<sequence length="765" mass="79745">MSPTPDRVRTWPQADVVGAAVGTPVTVYRTVELDARGELAHEGNRVPDIAALDARRLVVGWRAGARDDRDPAPTDQGSIMCATSADAGATWTTRTLAAATATHRYHYVIFLNDGGTLYAFLGRITVSADRDGAGEVDGFPVAMVARRSTDAGRTWTDFPVTVNVPANSRGVVVAGKPLKHEGVWLLPYWQASGGTTKAGVLRSSDLSTWTPGALAANPPGVSIEEPQLAVSQDDPGTLVLVARTLDLTGGASAAARDAYYRTHAAHAATAASTDGGLTWSAMRLDPALPNYYVKGLFTRDSGGRYLTIYNTLAGPFTGSGASKPDQYREVLCYKVKRPGAPWGPGRLFADGARLTEGAARGWDVYASADEYAPGRFFVVWEHNQIAIKVAELDLSRSFTGVGGGWGDLSAWTVTAGDGTVEVDASGRLRLTDATPGSPPGFSGVTQRNGPSGGFVVTLRARVAAHSRLDPGTGAGAGLALKVATGTMRLMLALQPDGVYSFVQGRGGWTRVHPAPGDTATAHVWRVAVGAHGAATLMLDGAETGASWVVAASGEAPQVALWCSGTVAAPAEAVVDLLEVVDDVAGSTWDAFGDWTLDGAGGTALLSGGDLLLRSSSRRASSASLGLDVTRGCDFTLEFRGRVEDDSALNPATGDGVSLGAKVANGQRRLMLAVQKSGVWTMRKGSAVWEKVYSSATAAAPSTWRVTVDSAGMARLWRDGADTGATWVVQDSRESSQVAHWVTGTAGGNAAAARVEWTRVTATPPA</sequence>
<dbReference type="RefSeq" id="WP_380828485.1">
    <property type="nucleotide sequence ID" value="NZ_JBHTCG010000013.1"/>
</dbReference>
<keyword evidence="2" id="KW-0378">Hydrolase</keyword>